<proteinExistence type="predicted"/>
<reference evidence="2 3" key="1">
    <citation type="submission" date="2021-05" db="EMBL/GenBank/DDBJ databases">
        <title>A Polyphasic approach of four new species of the genus Ohtaekwangia: Ohtaekwangia histidinii sp. nov., Ohtaekwangia cretensis sp. nov., Ohtaekwangia indiensis sp. nov., Ohtaekwangia reichenbachii sp. nov. from diverse environment.</title>
        <authorList>
            <person name="Octaviana S."/>
        </authorList>
    </citation>
    <scope>NUCLEOTIDE SEQUENCE [LARGE SCALE GENOMIC DNA]</scope>
    <source>
        <strain evidence="2 3">PWU4</strain>
    </source>
</reference>
<dbReference type="SUPFAM" id="SSF49464">
    <property type="entry name" value="Carboxypeptidase regulatory domain-like"/>
    <property type="match status" value="1"/>
</dbReference>
<dbReference type="InterPro" id="IPR037066">
    <property type="entry name" value="Plug_dom_sf"/>
</dbReference>
<dbReference type="Pfam" id="PF13715">
    <property type="entry name" value="CarbopepD_reg_2"/>
    <property type="match status" value="1"/>
</dbReference>
<evidence type="ECO:0000313" key="3">
    <source>
        <dbReference type="Proteomes" id="UP001319200"/>
    </source>
</evidence>
<evidence type="ECO:0000259" key="1">
    <source>
        <dbReference type="Pfam" id="PF07715"/>
    </source>
</evidence>
<dbReference type="Pfam" id="PF07715">
    <property type="entry name" value="Plug"/>
    <property type="match status" value="1"/>
</dbReference>
<protein>
    <submittedName>
        <fullName evidence="2">Carboxypeptidase-like regulatory domain-containing protein</fullName>
    </submittedName>
</protein>
<dbReference type="InterPro" id="IPR008969">
    <property type="entry name" value="CarboxyPept-like_regulatory"/>
</dbReference>
<dbReference type="Gene3D" id="2.170.130.10">
    <property type="entry name" value="TonB-dependent receptor, plug domain"/>
    <property type="match status" value="1"/>
</dbReference>
<dbReference type="SUPFAM" id="SSF56935">
    <property type="entry name" value="Porins"/>
    <property type="match status" value="1"/>
</dbReference>
<keyword evidence="2" id="KW-0645">Protease</keyword>
<evidence type="ECO:0000313" key="2">
    <source>
        <dbReference type="EMBL" id="MBT1700671.1"/>
    </source>
</evidence>
<dbReference type="InterPro" id="IPR012910">
    <property type="entry name" value="Plug_dom"/>
</dbReference>
<dbReference type="AlphaFoldDB" id="A0AAP2GLQ2"/>
<sequence>MGQSCMVKGKVVEAYTGELLTGAGIRSLADPSQGTVSDGNGSFELSAAAEDTLIVTFIGYADEIVPVAALEGCTVTIKMTALPRDIDAVEIKAERIIAEEFTIRKIRKLDIYTNPSAKADPILAVNSMPSATTTDESANISLRGGSPAETGIFLNNVPINDAVRYSQLNGIGTFSIFNTALINNVQVYAGNPPLEYGNSTSGLIALQTDENIPARPTSSIALTLASTGFYSTRKLNERSSLTVFGNYHPSALLRSMNARALKNLESFSSGDLGLHYYGRLSDNTVVKVFNYSLYESYRFHQAQPTYDGVFDQQKVRNFTVGNIRKRIGNTELSFNQGLSFSQADYVYGTTDIDLALHDLFSSFNIHRSGHAAEWKAGISYDHKSSDFTGTFPRYAFAAGKEHPVVQAAGADHVSNPEVYAYYKRFLGSRWIAGAGIRKNIAIENLKDYVSLQGNIHYKASENLTVNVSAGRYHKYQLPQGARSGSSLIRSFQYSADVNYTTSSLEANFSTFYKRSFVQGVTTDIKGAEVFTRYKISNSLRVQLSLTSLDAIATQSGESQPSPYNIHYFIRGNVEYKIQGTWTITTVFLFRQGSYYYPVTATTFRDDLQVYEPTAAQDPARLPAYNTIDVSVSKIFALTQKSSAVAFASCGNIFNMKNVRDYTYNYDYSKRDAYLFSLRTFYIGIIINF</sequence>
<dbReference type="RefSeq" id="WP_254169359.1">
    <property type="nucleotide sequence ID" value="NZ_JAHESF010000045.1"/>
</dbReference>
<keyword evidence="2" id="KW-0121">Carboxypeptidase</keyword>
<dbReference type="Proteomes" id="UP001319200">
    <property type="component" value="Unassembled WGS sequence"/>
</dbReference>
<organism evidence="2 3">
    <name type="scientific">Chryseosolibacter histidini</name>
    <dbReference type="NCBI Taxonomy" id="2782349"/>
    <lineage>
        <taxon>Bacteria</taxon>
        <taxon>Pseudomonadati</taxon>
        <taxon>Bacteroidota</taxon>
        <taxon>Cytophagia</taxon>
        <taxon>Cytophagales</taxon>
        <taxon>Chryseotaleaceae</taxon>
        <taxon>Chryseosolibacter</taxon>
    </lineage>
</organism>
<comment type="caution">
    <text evidence="2">The sequence shown here is derived from an EMBL/GenBank/DDBJ whole genome shotgun (WGS) entry which is preliminary data.</text>
</comment>
<feature type="domain" description="TonB-dependent receptor plug" evidence="1">
    <location>
        <begin position="127"/>
        <end position="202"/>
    </location>
</feature>
<keyword evidence="3" id="KW-1185">Reference proteome</keyword>
<gene>
    <name evidence="2" type="ORF">KK083_27525</name>
</gene>
<keyword evidence="2" id="KW-0378">Hydrolase</keyword>
<accession>A0AAP2GLQ2</accession>
<dbReference type="EMBL" id="JAHESF010000045">
    <property type="protein sequence ID" value="MBT1700671.1"/>
    <property type="molecule type" value="Genomic_DNA"/>
</dbReference>
<name>A0AAP2GLQ2_9BACT</name>
<dbReference type="GO" id="GO:0004180">
    <property type="term" value="F:carboxypeptidase activity"/>
    <property type="evidence" value="ECO:0007669"/>
    <property type="project" value="UniProtKB-KW"/>
</dbReference>